<feature type="region of interest" description="Disordered" evidence="5">
    <location>
        <begin position="766"/>
        <end position="807"/>
    </location>
</feature>
<comment type="caution">
    <text evidence="7">The sequence shown here is derived from an EMBL/GenBank/DDBJ whole genome shotgun (WGS) entry which is preliminary data.</text>
</comment>
<dbReference type="EMBL" id="SDOX01000009">
    <property type="protein sequence ID" value="TFJ86364.1"/>
    <property type="molecule type" value="Genomic_DNA"/>
</dbReference>
<gene>
    <name evidence="7" type="ORF">NSK_002572</name>
</gene>
<dbReference type="InterPro" id="IPR033961">
    <property type="entry name" value="Exo84"/>
</dbReference>
<feature type="region of interest" description="Disordered" evidence="5">
    <location>
        <begin position="999"/>
        <end position="1038"/>
    </location>
</feature>
<keyword evidence="4" id="KW-0653">Protein transport</keyword>
<dbReference type="Pfam" id="PF16528">
    <property type="entry name" value="Exo84_C"/>
    <property type="match status" value="1"/>
</dbReference>
<evidence type="ECO:0000256" key="3">
    <source>
        <dbReference type="ARBA" id="ARBA00022483"/>
    </source>
</evidence>
<keyword evidence="3" id="KW-0268">Exocytosis</keyword>
<evidence type="ECO:0000313" key="7">
    <source>
        <dbReference type="EMBL" id="TFJ86364.1"/>
    </source>
</evidence>
<dbReference type="PANTHER" id="PTHR21426:SF12">
    <property type="entry name" value="EXOCYST COMPLEX COMPONENT 8"/>
    <property type="match status" value="1"/>
</dbReference>
<proteinExistence type="inferred from homology"/>
<name>A0A4D9D5U3_9STRA</name>
<evidence type="ECO:0000256" key="5">
    <source>
        <dbReference type="SAM" id="MobiDB-lite"/>
    </source>
</evidence>
<sequence length="1038" mass="109812">MSSATKWTSSGAYGAENCSITGSDKARSTRQPAYNRLPRKHKSRSPSSATGITDSLAEFAEQTFVPEEYAEAFFAAHPEAEAEERCAELTDLRCQTQELLRAEVASHYQLFMRSTEDIQHVEADIARLRRHVGRMQKSLKALDGAMTTTLSGAAADNVSIAFAASSKVRESSIAIKDMEDGGQDGIGARARDVASLPECLRSWGATGATGKRGMTEEGRGGGSDGFKGGLHHHSNDPAANLSSGLEGKGPSGQPAPNALVRGDDLPVWVAAALEDLDKCIVENQRSVAVNHIVKLRALLASLSPSRASSPHSQDLQGRVTSKGKEIAGRIIRELDALAPGANLSILFDFADMAQQLRFLVALDEAETAVDFFVRNKGGVLARALHSPETSGEPLVYVAVLAERFFGLMADACESFDALFAVSVSEGRSEAITAGGTPITPSPNFEAFTSTDVENQRGGPMSTPGPSVRPPKCFLRLVLWVEEEVRQFAVLVGRQLRSLRQDWLLYRLRVAGKAQGKDGKLAKGMIAGSGGDGTGKVVEGLSPCEARQGPPRPTLSPPCLPLSLSHPFTPVSSSLLSRHLSSLFLTVAAVQNGAGFFPESSFCGVGQVGRPKGATGWHAALSETRCLLLTMVNAPPPGAPVTHPQRTLPSLFFSSFLFFSSLTLPTGAVRCHPAFITAGACLEVCFSLASKLDALGIPVAPVFAHGLASDLSFLLGGVRSAAWVRMEDAMATERESGARVVVVGEEALVLVTPGNVVSKLHKMVSEDENEGEAEVIGTRDSEAGSAGNGMDTASEETAARGSCSSTPPMGNAPAHPVFPSTLLLLEALNALMVSCVAMLDPTGERPRSWEVLGPALGAALVKEACGLLRDYAEEVAKMVASMERKGEDQGRKPMGHASVCTEGSPEWRERGGPSTEEREATARRPREAAASLNPRPSLRESAARVLGALTDITLQNLRQWTEDPWVLVDATAIEIEEVRSVFDLYTRTADAMGEKAAAVEASAAAISSPPKSGSAPPVKQPPSGTSPPSGVFSRLTLEK</sequence>
<comment type="similarity">
    <text evidence="1">Belongs to the EXO84 family.</text>
</comment>
<feature type="region of interest" description="Disordered" evidence="5">
    <location>
        <begin position="1"/>
        <end position="50"/>
    </location>
</feature>
<dbReference type="InterPro" id="IPR016159">
    <property type="entry name" value="Cullin_repeat-like_dom_sf"/>
</dbReference>
<feature type="domain" description="Exocyst component Exo84 C-terminal" evidence="6">
    <location>
        <begin position="268"/>
        <end position="421"/>
    </location>
</feature>
<feature type="region of interest" description="Disordered" evidence="5">
    <location>
        <begin position="204"/>
        <end position="259"/>
    </location>
</feature>
<dbReference type="SUPFAM" id="SSF74788">
    <property type="entry name" value="Cullin repeat-like"/>
    <property type="match status" value="1"/>
</dbReference>
<evidence type="ECO:0000256" key="2">
    <source>
        <dbReference type="ARBA" id="ARBA00022448"/>
    </source>
</evidence>
<accession>A0A4D9D5U3</accession>
<dbReference type="InterPro" id="IPR032403">
    <property type="entry name" value="Exo84_C"/>
</dbReference>
<dbReference type="OrthoDB" id="642193at2759"/>
<feature type="compositionally biased region" description="Low complexity" evidence="5">
    <location>
        <begin position="999"/>
        <end position="1016"/>
    </location>
</feature>
<dbReference type="GO" id="GO:0000145">
    <property type="term" value="C:exocyst"/>
    <property type="evidence" value="ECO:0007669"/>
    <property type="project" value="InterPro"/>
</dbReference>
<feature type="compositionally biased region" description="Polar residues" evidence="5">
    <location>
        <begin position="1"/>
        <end position="11"/>
    </location>
</feature>
<dbReference type="GO" id="GO:0006887">
    <property type="term" value="P:exocytosis"/>
    <property type="evidence" value="ECO:0007669"/>
    <property type="project" value="UniProtKB-KW"/>
</dbReference>
<evidence type="ECO:0000256" key="4">
    <source>
        <dbReference type="ARBA" id="ARBA00022927"/>
    </source>
</evidence>
<evidence type="ECO:0000259" key="6">
    <source>
        <dbReference type="Pfam" id="PF16528"/>
    </source>
</evidence>
<dbReference type="PANTHER" id="PTHR21426">
    <property type="entry name" value="EXOCYST COMPLEX COMPONENT 8"/>
    <property type="match status" value="1"/>
</dbReference>
<keyword evidence="8" id="KW-1185">Reference proteome</keyword>
<keyword evidence="2" id="KW-0813">Transport</keyword>
<evidence type="ECO:0000313" key="8">
    <source>
        <dbReference type="Proteomes" id="UP000355283"/>
    </source>
</evidence>
<dbReference type="AlphaFoldDB" id="A0A4D9D5U3"/>
<dbReference type="Proteomes" id="UP000355283">
    <property type="component" value="Unassembled WGS sequence"/>
</dbReference>
<reference evidence="7 8" key="1">
    <citation type="submission" date="2019-01" db="EMBL/GenBank/DDBJ databases">
        <title>Nuclear Genome Assembly of the Microalgal Biofuel strain Nannochloropsis salina CCMP1776.</title>
        <authorList>
            <person name="Hovde B."/>
        </authorList>
    </citation>
    <scope>NUCLEOTIDE SEQUENCE [LARGE SCALE GENOMIC DNA]</scope>
    <source>
        <strain evidence="7 8">CCMP1776</strain>
    </source>
</reference>
<feature type="region of interest" description="Disordered" evidence="5">
    <location>
        <begin position="883"/>
        <end position="935"/>
    </location>
</feature>
<evidence type="ECO:0000256" key="1">
    <source>
        <dbReference type="ARBA" id="ARBA00007210"/>
    </source>
</evidence>
<feature type="compositionally biased region" description="Basic and acidic residues" evidence="5">
    <location>
        <begin position="904"/>
        <end position="926"/>
    </location>
</feature>
<organism evidence="7 8">
    <name type="scientific">Nannochloropsis salina CCMP1776</name>
    <dbReference type="NCBI Taxonomy" id="1027361"/>
    <lineage>
        <taxon>Eukaryota</taxon>
        <taxon>Sar</taxon>
        <taxon>Stramenopiles</taxon>
        <taxon>Ochrophyta</taxon>
        <taxon>Eustigmatophyceae</taxon>
        <taxon>Eustigmatales</taxon>
        <taxon>Monodopsidaceae</taxon>
        <taxon>Microchloropsis</taxon>
        <taxon>Microchloropsis salina</taxon>
    </lineage>
</organism>
<protein>
    <recommendedName>
        <fullName evidence="6">Exocyst component Exo84 C-terminal domain-containing protein</fullName>
    </recommendedName>
</protein>
<dbReference type="GO" id="GO:0006893">
    <property type="term" value="P:Golgi to plasma membrane transport"/>
    <property type="evidence" value="ECO:0007669"/>
    <property type="project" value="TreeGrafter"/>
</dbReference>
<dbReference type="GO" id="GO:0015031">
    <property type="term" value="P:protein transport"/>
    <property type="evidence" value="ECO:0007669"/>
    <property type="project" value="UniProtKB-KW"/>
</dbReference>